<dbReference type="Proteomes" id="UP000019030">
    <property type="component" value="Chromosome"/>
</dbReference>
<organism evidence="1 2">
    <name type="scientific">Chania multitudinisentens RB-25</name>
    <dbReference type="NCBI Taxonomy" id="1441930"/>
    <lineage>
        <taxon>Bacteria</taxon>
        <taxon>Pseudomonadati</taxon>
        <taxon>Pseudomonadota</taxon>
        <taxon>Gammaproteobacteria</taxon>
        <taxon>Enterobacterales</taxon>
        <taxon>Yersiniaceae</taxon>
        <taxon>Chania</taxon>
    </lineage>
</organism>
<proteinExistence type="predicted"/>
<dbReference type="HOGENOM" id="CLU_2652432_0_0_6"/>
<dbReference type="AlphaFoldDB" id="W0LKZ9"/>
<sequence>MDMSEKVIKDIIHDAAADLVADAARRIFNKGVEVNTYTIIECLVDDLTFSEIKDDKKKSLILSLAIKEVQSHIGNK</sequence>
<accession>W0LKZ9</accession>
<dbReference type="RefSeq" id="WP_024910314.1">
    <property type="nucleotide sequence ID" value="NZ_CP007044.2"/>
</dbReference>
<reference evidence="1 2" key="1">
    <citation type="submission" date="2014-01" db="EMBL/GenBank/DDBJ databases">
        <title>Isolation of Serratia multitudinisentens RB-25 from Ex-Landfill site.</title>
        <authorList>
            <person name="Robson E.H.J."/>
        </authorList>
    </citation>
    <scope>NUCLEOTIDE SEQUENCE [LARGE SCALE GENOMIC DNA]</scope>
    <source>
        <strain evidence="1 2">RB-25</strain>
    </source>
</reference>
<evidence type="ECO:0000313" key="1">
    <source>
        <dbReference type="EMBL" id="AHG23002.1"/>
    </source>
</evidence>
<dbReference type="EMBL" id="CP007044">
    <property type="protein sequence ID" value="AHG23002.1"/>
    <property type="molecule type" value="Genomic_DNA"/>
</dbReference>
<gene>
    <name evidence="1" type="ORF">Z042_23260</name>
</gene>
<dbReference type="PATRIC" id="fig|1441930.4.peg.4597"/>
<dbReference type="KEGG" id="sfo:Z042_23260"/>
<reference evidence="1 2" key="2">
    <citation type="submission" date="2015-03" db="EMBL/GenBank/DDBJ databases">
        <authorList>
            <person name="Chan K.-G."/>
        </authorList>
    </citation>
    <scope>NUCLEOTIDE SEQUENCE [LARGE SCALE GENOMIC DNA]</scope>
    <source>
        <strain evidence="1 2">RB-25</strain>
    </source>
</reference>
<protein>
    <submittedName>
        <fullName evidence="1">Uncharacterized protein</fullName>
    </submittedName>
</protein>
<name>W0LKZ9_9GAMM</name>
<keyword evidence="2" id="KW-1185">Reference proteome</keyword>
<evidence type="ECO:0000313" key="2">
    <source>
        <dbReference type="Proteomes" id="UP000019030"/>
    </source>
</evidence>